<dbReference type="PATRIC" id="fig|1367477.3.peg.4261"/>
<evidence type="ECO:0000313" key="1">
    <source>
        <dbReference type="EMBL" id="AGX06122.1"/>
    </source>
</evidence>
<dbReference type="EMBL" id="CP006643">
    <property type="protein sequence ID" value="AGX06122.1"/>
    <property type="molecule type" value="Genomic_DNA"/>
</dbReference>
<name>U5LHP5_9BACI</name>
<reference evidence="1 2" key="1">
    <citation type="submission" date="2013-07" db="EMBL/GenBank/DDBJ databases">
        <title>Complete genome sequence of Bacillus infantis NRRL B-14911 that has potential to induce cardiac disease by antigenic mimicry.</title>
        <authorList>
            <person name="Massilamany C."/>
            <person name="Smith T.P.L."/>
            <person name="Loy J.D."/>
            <person name="Barletta R."/>
            <person name="Reddy J."/>
        </authorList>
    </citation>
    <scope>NUCLEOTIDE SEQUENCE [LARGE SCALE GENOMIC DNA]</scope>
    <source>
        <strain evidence="1 2">NRRL B-14911</strain>
    </source>
</reference>
<dbReference type="AlphaFoldDB" id="U5LHP5"/>
<dbReference type="HOGENOM" id="CLU_3304770_0_0_9"/>
<dbReference type="Proteomes" id="UP000017805">
    <property type="component" value="Chromosome"/>
</dbReference>
<dbReference type="KEGG" id="bif:N288_21385"/>
<gene>
    <name evidence="1" type="ORF">N288_21385</name>
</gene>
<evidence type="ECO:0000313" key="2">
    <source>
        <dbReference type="Proteomes" id="UP000017805"/>
    </source>
</evidence>
<organism evidence="1 2">
    <name type="scientific">Bacillus infantis NRRL B-14911</name>
    <dbReference type="NCBI Taxonomy" id="1367477"/>
    <lineage>
        <taxon>Bacteria</taxon>
        <taxon>Bacillati</taxon>
        <taxon>Bacillota</taxon>
        <taxon>Bacilli</taxon>
        <taxon>Bacillales</taxon>
        <taxon>Bacillaceae</taxon>
        <taxon>Bacillus</taxon>
    </lineage>
</organism>
<proteinExistence type="predicted"/>
<keyword evidence="2" id="KW-1185">Reference proteome</keyword>
<sequence length="39" mass="4518">MARDSAHERFLNTAASLMEEWEKEAEQILPSVIIKLECQ</sequence>
<protein>
    <submittedName>
        <fullName evidence="1">Uncharacterized protein</fullName>
    </submittedName>
</protein>
<accession>U5LHP5</accession>